<evidence type="ECO:0000256" key="1">
    <source>
        <dbReference type="ARBA" id="ARBA00004479"/>
    </source>
</evidence>
<dbReference type="EMBL" id="UZAN01040169">
    <property type="protein sequence ID" value="VDP68687.1"/>
    <property type="molecule type" value="Genomic_DNA"/>
</dbReference>
<feature type="region of interest" description="Disordered" evidence="2">
    <location>
        <begin position="383"/>
        <end position="413"/>
    </location>
</feature>
<dbReference type="Gene3D" id="3.90.190.10">
    <property type="entry name" value="Protein tyrosine phosphatase superfamily"/>
    <property type="match status" value="1"/>
</dbReference>
<proteinExistence type="predicted"/>
<dbReference type="SMART" id="SM00194">
    <property type="entry name" value="PTPc"/>
    <property type="match status" value="1"/>
</dbReference>
<dbReference type="InterPro" id="IPR000242">
    <property type="entry name" value="PTP_cat"/>
</dbReference>
<feature type="transmembrane region" description="Helical" evidence="3">
    <location>
        <begin position="439"/>
        <end position="465"/>
    </location>
</feature>
<dbReference type="PANTHER" id="PTHR46957">
    <property type="entry name" value="CYTOKINE RECEPTOR"/>
    <property type="match status" value="1"/>
</dbReference>
<evidence type="ECO:0000313" key="6">
    <source>
        <dbReference type="Proteomes" id="UP000272942"/>
    </source>
</evidence>
<accession>A0A183A8A9</accession>
<dbReference type="WBParaSite" id="ECPE_0000319701-mRNA-1">
    <property type="protein sequence ID" value="ECPE_0000319701-mRNA-1"/>
    <property type="gene ID" value="ECPE_0000319701"/>
</dbReference>
<name>A0A183A8A9_9TREM</name>
<evidence type="ECO:0000313" key="7">
    <source>
        <dbReference type="WBParaSite" id="ECPE_0000319701-mRNA-1"/>
    </source>
</evidence>
<dbReference type="PRINTS" id="PR00700">
    <property type="entry name" value="PRTYPHPHTASE"/>
</dbReference>
<dbReference type="GO" id="GO:0016020">
    <property type="term" value="C:membrane"/>
    <property type="evidence" value="ECO:0007669"/>
    <property type="project" value="UniProtKB-SubCell"/>
</dbReference>
<dbReference type="AlphaFoldDB" id="A0A183A8A9"/>
<evidence type="ECO:0000256" key="3">
    <source>
        <dbReference type="SAM" id="Phobius"/>
    </source>
</evidence>
<dbReference type="OrthoDB" id="10253954at2759"/>
<dbReference type="Proteomes" id="UP000272942">
    <property type="component" value="Unassembled WGS sequence"/>
</dbReference>
<keyword evidence="3" id="KW-1133">Transmembrane helix</keyword>
<keyword evidence="6" id="KW-1185">Reference proteome</keyword>
<organism evidence="7">
    <name type="scientific">Echinostoma caproni</name>
    <dbReference type="NCBI Taxonomy" id="27848"/>
    <lineage>
        <taxon>Eukaryota</taxon>
        <taxon>Metazoa</taxon>
        <taxon>Spiralia</taxon>
        <taxon>Lophotrochozoa</taxon>
        <taxon>Platyhelminthes</taxon>
        <taxon>Trematoda</taxon>
        <taxon>Digenea</taxon>
        <taxon>Plagiorchiida</taxon>
        <taxon>Echinostomata</taxon>
        <taxon>Echinostomatoidea</taxon>
        <taxon>Echinostomatidae</taxon>
        <taxon>Echinostoma</taxon>
    </lineage>
</organism>
<protein>
    <submittedName>
        <fullName evidence="7">Tyrosine-protein phosphatase domain-containing protein</fullName>
    </submittedName>
</protein>
<dbReference type="InterPro" id="IPR029021">
    <property type="entry name" value="Prot-tyrosine_phosphatase-like"/>
</dbReference>
<dbReference type="PROSITE" id="PS50055">
    <property type="entry name" value="TYR_PHOSPHATASE_PTP"/>
    <property type="match status" value="1"/>
</dbReference>
<reference evidence="7" key="1">
    <citation type="submission" date="2016-06" db="UniProtKB">
        <authorList>
            <consortium name="WormBaseParasite"/>
        </authorList>
    </citation>
    <scope>IDENTIFICATION</scope>
</reference>
<comment type="subcellular location">
    <subcellularLocation>
        <location evidence="1">Membrane</location>
        <topology evidence="1">Single-pass type I membrane protein</topology>
    </subcellularLocation>
</comment>
<sequence length="1030" mass="112666">MEILEPGRKKISRFSLKDAFQFDEVPNCDPTKDYVVRVSAIDRLEHEGTWSDAVRAQRTSVGSEIAVNNLTCSLLYTAQTGRWNAQLSWFTPPRLLRGMHVGRLLHYRVNYTRIREYTFNQQTVTRESSVPIPDPKLPPSHVIHSIDGMESDSIYTISVRPVLRSVSVTTLNDLTDLYGIPTTVSCSTPHAPALVVQPPWVIGTVRRTRDLSVGCPVLHRASSNPEHYELLALRLNSAGTAAGDENNVTPNQVDCLVNWVLQPSTGLDLKSVQVDLTDTTSRVAKTHQIGRGQETHLVGRALQPDGMYALALRVCSKNPSSNGNLDRASTVSLCSQSRWIQPVGLNQVVSGLSKIGPTSGVAANTADWPDLDKTLWSLPNDLHSDSSVSHKPPSDDATARGPDGMPALSFESNTNVDRSIMSPGVSLTNNRSHKGSSRISILVTVISITVLLLGLGLVCLLLILYRRRKRDEPAAAAHTQAKYAPYDTWSRDSVQTGDRHRTGKLWPRRCTPAYSTLLSWVNPTKHSPKRHLTGTRSLVEVHGPPPGTVTSYSAGLGQSFGDDLMGTRTNGTLNGFDATLDPLTASAGPNFGSLRADAVRAEANRLRLMDSPSSTLYANDPRGLSRVDSVSLGHRGMLLNSPSPTTVLPGNYAVRLGHQDSLPGCNGFSAGSLKSMTTLGSRNLPMFKPTGSITLPNGRICGSRLIGIGQLMEIVQALKADNGRLMAAEFESIDPGGQFTWEHSNRPGNRVKNRYANVIAYDHSRVVLQPLSSADPDSDYINANYLDGYRKQNAYIATQAPYFGQTHAPQFAHSFSRAESVHLYEYDMDITGGPLPHTVTDFWRMVWEQRSAMIVSMTRLEERARIKCEQYWPGASGTLGYTGGTGPTGAPRLAQSKLLDNTKLWTKDSSVPPPAMFRGTGFVNVSDDSLVFSNDHPHSGLLDECTNGWIGSGNTEVLSEATYGDLTVGLIDTMELAYYTMRTFVLHRSGNQSRLDTNQRITGSIQSQVRAGISIDGPQQARKDELWYVV</sequence>
<evidence type="ECO:0000256" key="2">
    <source>
        <dbReference type="SAM" id="MobiDB-lite"/>
    </source>
</evidence>
<dbReference type="GO" id="GO:0004725">
    <property type="term" value="F:protein tyrosine phosphatase activity"/>
    <property type="evidence" value="ECO:0007669"/>
    <property type="project" value="InterPro"/>
</dbReference>
<dbReference type="InterPro" id="IPR050713">
    <property type="entry name" value="RTP_Phos/Ushers"/>
</dbReference>
<keyword evidence="3" id="KW-0472">Membrane</keyword>
<dbReference type="SUPFAM" id="SSF52799">
    <property type="entry name" value="(Phosphotyrosine protein) phosphatases II"/>
    <property type="match status" value="1"/>
</dbReference>
<dbReference type="Pfam" id="PF00102">
    <property type="entry name" value="Y_phosphatase"/>
    <property type="match status" value="1"/>
</dbReference>
<keyword evidence="3" id="KW-0812">Transmembrane</keyword>
<evidence type="ECO:0000313" key="5">
    <source>
        <dbReference type="EMBL" id="VDP68687.1"/>
    </source>
</evidence>
<feature type="domain" description="Tyrosine-protein phosphatase" evidence="4">
    <location>
        <begin position="726"/>
        <end position="881"/>
    </location>
</feature>
<reference evidence="5 6" key="2">
    <citation type="submission" date="2018-11" db="EMBL/GenBank/DDBJ databases">
        <authorList>
            <consortium name="Pathogen Informatics"/>
        </authorList>
    </citation>
    <scope>NUCLEOTIDE SEQUENCE [LARGE SCALE GENOMIC DNA]</scope>
    <source>
        <strain evidence="5 6">Egypt</strain>
    </source>
</reference>
<gene>
    <name evidence="5" type="ORF">ECPE_LOCUS3194</name>
</gene>
<evidence type="ECO:0000259" key="4">
    <source>
        <dbReference type="PROSITE" id="PS50055"/>
    </source>
</evidence>
<dbReference type="PANTHER" id="PTHR46957:SF6">
    <property type="entry name" value="PROTEIN-TYROSINE-PHOSPHATASE"/>
    <property type="match status" value="1"/>
</dbReference>